<sequence length="101" mass="11524">MEVSRLSTADAYWLQTRTAEAVEGDKCHGLLASKGKVARQTKSLHQLEHITTHASIQHSNQYILYENLWSHCCSRSLISWFCDALLCSALVDQRPPRNRLK</sequence>
<accession>A0AAD5MRB6</accession>
<dbReference type="Proteomes" id="UP001196413">
    <property type="component" value="Unassembled WGS sequence"/>
</dbReference>
<protein>
    <submittedName>
        <fullName evidence="1">Uncharacterized protein</fullName>
    </submittedName>
</protein>
<evidence type="ECO:0000313" key="1">
    <source>
        <dbReference type="EMBL" id="KAJ1352681.1"/>
    </source>
</evidence>
<gene>
    <name evidence="1" type="ORF">KIN20_009083</name>
</gene>
<comment type="caution">
    <text evidence="1">The sequence shown here is derived from an EMBL/GenBank/DDBJ whole genome shotgun (WGS) entry which is preliminary data.</text>
</comment>
<keyword evidence="2" id="KW-1185">Reference proteome</keyword>
<dbReference type="EMBL" id="JAHQIW010001508">
    <property type="protein sequence ID" value="KAJ1352681.1"/>
    <property type="molecule type" value="Genomic_DNA"/>
</dbReference>
<proteinExistence type="predicted"/>
<dbReference type="AlphaFoldDB" id="A0AAD5MRB6"/>
<reference evidence="1" key="1">
    <citation type="submission" date="2021-06" db="EMBL/GenBank/DDBJ databases">
        <title>Parelaphostrongylus tenuis whole genome reference sequence.</title>
        <authorList>
            <person name="Garwood T.J."/>
            <person name="Larsen P.A."/>
            <person name="Fountain-Jones N.M."/>
            <person name="Garbe J.R."/>
            <person name="Macchietto M.G."/>
            <person name="Kania S.A."/>
            <person name="Gerhold R.W."/>
            <person name="Richards J.E."/>
            <person name="Wolf T.M."/>
        </authorList>
    </citation>
    <scope>NUCLEOTIDE SEQUENCE</scope>
    <source>
        <strain evidence="1">MNPRO001-30</strain>
        <tissue evidence="1">Meninges</tissue>
    </source>
</reference>
<evidence type="ECO:0000313" key="2">
    <source>
        <dbReference type="Proteomes" id="UP001196413"/>
    </source>
</evidence>
<name>A0AAD5MRB6_PARTN</name>
<organism evidence="1 2">
    <name type="scientific">Parelaphostrongylus tenuis</name>
    <name type="common">Meningeal worm</name>
    <dbReference type="NCBI Taxonomy" id="148309"/>
    <lineage>
        <taxon>Eukaryota</taxon>
        <taxon>Metazoa</taxon>
        <taxon>Ecdysozoa</taxon>
        <taxon>Nematoda</taxon>
        <taxon>Chromadorea</taxon>
        <taxon>Rhabditida</taxon>
        <taxon>Rhabditina</taxon>
        <taxon>Rhabditomorpha</taxon>
        <taxon>Strongyloidea</taxon>
        <taxon>Metastrongylidae</taxon>
        <taxon>Parelaphostrongylus</taxon>
    </lineage>
</organism>